<dbReference type="InParanoid" id="A7SRZ5"/>
<dbReference type="Proteomes" id="UP000001593">
    <property type="component" value="Unassembled WGS sequence"/>
</dbReference>
<dbReference type="Gene3D" id="2.60.120.1000">
    <property type="match status" value="1"/>
</dbReference>
<dbReference type="PhylomeDB" id="A7SRZ5"/>
<gene>
    <name evidence="1" type="ORF">NEMVEDRAFT_v1g129281</name>
</gene>
<organism evidence="1 2">
    <name type="scientific">Nematostella vectensis</name>
    <name type="common">Starlet sea anemone</name>
    <dbReference type="NCBI Taxonomy" id="45351"/>
    <lineage>
        <taxon>Eukaryota</taxon>
        <taxon>Metazoa</taxon>
        <taxon>Cnidaria</taxon>
        <taxon>Anthozoa</taxon>
        <taxon>Hexacorallia</taxon>
        <taxon>Actiniaria</taxon>
        <taxon>Edwardsiidae</taxon>
        <taxon>Nematostella</taxon>
    </lineage>
</organism>
<accession>A7SRZ5</accession>
<dbReference type="AlphaFoldDB" id="A7SRZ5"/>
<reference evidence="1 2" key="1">
    <citation type="journal article" date="2007" name="Science">
        <title>Sea anemone genome reveals ancestral eumetazoan gene repertoire and genomic organization.</title>
        <authorList>
            <person name="Putnam N.H."/>
            <person name="Srivastava M."/>
            <person name="Hellsten U."/>
            <person name="Dirks B."/>
            <person name="Chapman J."/>
            <person name="Salamov A."/>
            <person name="Terry A."/>
            <person name="Shapiro H."/>
            <person name="Lindquist E."/>
            <person name="Kapitonov V.V."/>
            <person name="Jurka J."/>
            <person name="Genikhovich G."/>
            <person name="Grigoriev I.V."/>
            <person name="Lucas S.M."/>
            <person name="Steele R.E."/>
            <person name="Finnerty J.R."/>
            <person name="Technau U."/>
            <person name="Martindale M.Q."/>
            <person name="Rokhsar D.S."/>
        </authorList>
    </citation>
    <scope>NUCLEOTIDE SEQUENCE [LARGE SCALE GENOMIC DNA]</scope>
    <source>
        <strain evidence="2">CH2 X CH6</strain>
    </source>
</reference>
<sequence length="104" mass="11327">MFLEEGYAWWVSRDNANMTYWGGATPGSHNCSCGMTSSCASPSKGCNCDSNDGVLRSDEGLLTDKTALPVREMRFGDFNDANEYGYHTLGKMKCYGIPSAMSSL</sequence>
<dbReference type="EMBL" id="DS469769">
    <property type="protein sequence ID" value="EDO33514.1"/>
    <property type="molecule type" value="Genomic_DNA"/>
</dbReference>
<name>A7SRZ5_NEMVE</name>
<evidence type="ECO:0000313" key="1">
    <source>
        <dbReference type="EMBL" id="EDO33514.1"/>
    </source>
</evidence>
<evidence type="ECO:0000313" key="2">
    <source>
        <dbReference type="Proteomes" id="UP000001593"/>
    </source>
</evidence>
<proteinExistence type="predicted"/>
<protein>
    <submittedName>
        <fullName evidence="1">Uncharacterized protein</fullName>
    </submittedName>
</protein>
<dbReference type="eggNOG" id="KOG3516">
    <property type="taxonomic scope" value="Eukaryota"/>
</dbReference>
<keyword evidence="2" id="KW-1185">Reference proteome</keyword>
<dbReference type="HOGENOM" id="CLU_134783_1_0_1"/>